<dbReference type="InterPro" id="IPR029021">
    <property type="entry name" value="Prot-tyrosine_phosphatase-like"/>
</dbReference>
<sequence>MSSKEYCDRCICTNVAMVYNGIPYCLNCLDNVKLPEFFIEHTAPNLLGNYEPPTQILENVYISNLKSVNNNELLKLGIENIVICGRGLKNSNHDGFNNLHLLITDTLNQEIIPYIEIVN</sequence>
<reference evidence="1" key="1">
    <citation type="journal article" date="2017" name="Science">
        <title>Giant viruses with an expanded complement of translation system components.</title>
        <authorList>
            <person name="Schulz F."/>
            <person name="Yutin N."/>
            <person name="Ivanova N.N."/>
            <person name="Ortega D.R."/>
            <person name="Lee T.K."/>
            <person name="Vierheilig J."/>
            <person name="Daims H."/>
            <person name="Horn M."/>
            <person name="Wagner M."/>
            <person name="Jensen G.J."/>
            <person name="Kyrpides N.C."/>
            <person name="Koonin E.V."/>
            <person name="Woyke T."/>
        </authorList>
    </citation>
    <scope>NUCLEOTIDE SEQUENCE</scope>
    <source>
        <strain evidence="1">KNV1</strain>
    </source>
</reference>
<evidence type="ECO:0000313" key="1">
    <source>
        <dbReference type="EMBL" id="ARF11666.1"/>
    </source>
</evidence>
<dbReference type="Gene3D" id="3.90.190.10">
    <property type="entry name" value="Protein tyrosine phosphatase superfamily"/>
    <property type="match status" value="1"/>
</dbReference>
<protein>
    <submittedName>
        <fullName evidence="1">Uncharacterized protein</fullName>
    </submittedName>
</protein>
<gene>
    <name evidence="1" type="ORF">Klosneuvirus_2_102</name>
</gene>
<organism evidence="1">
    <name type="scientific">Klosneuvirus KNV1</name>
    <dbReference type="NCBI Taxonomy" id="1977640"/>
    <lineage>
        <taxon>Viruses</taxon>
        <taxon>Varidnaviria</taxon>
        <taxon>Bamfordvirae</taxon>
        <taxon>Nucleocytoviricota</taxon>
        <taxon>Megaviricetes</taxon>
        <taxon>Imitervirales</taxon>
        <taxon>Mimiviridae</taxon>
        <taxon>Klosneuvirinae</taxon>
        <taxon>Klosneuvirus</taxon>
    </lineage>
</organism>
<dbReference type="EMBL" id="KY684109">
    <property type="protein sequence ID" value="ARF11666.1"/>
    <property type="molecule type" value="Genomic_DNA"/>
</dbReference>
<accession>A0A1V0SIV6</accession>
<name>A0A1V0SIV6_9VIRU</name>
<proteinExistence type="predicted"/>